<dbReference type="PANTHER" id="PTHR34298:SF2">
    <property type="entry name" value="SEGREGATION AND CONDENSATION PROTEIN B"/>
    <property type="match status" value="1"/>
</dbReference>
<dbReference type="GO" id="GO:0051301">
    <property type="term" value="P:cell division"/>
    <property type="evidence" value="ECO:0007669"/>
    <property type="project" value="UniProtKB-KW"/>
</dbReference>
<dbReference type="Gene3D" id="1.10.10.10">
    <property type="entry name" value="Winged helix-like DNA-binding domain superfamily/Winged helix DNA-binding domain"/>
    <property type="match status" value="2"/>
</dbReference>
<keyword evidence="1" id="KW-0963">Cytoplasm</keyword>
<evidence type="ECO:0000256" key="1">
    <source>
        <dbReference type="ARBA" id="ARBA00022490"/>
    </source>
</evidence>
<dbReference type="PANTHER" id="PTHR34298">
    <property type="entry name" value="SEGREGATION AND CONDENSATION PROTEIN B"/>
    <property type="match status" value="1"/>
</dbReference>
<keyword evidence="7" id="KW-1185">Reference proteome</keyword>
<dbReference type="EMBL" id="SJPP01000001">
    <property type="protein sequence ID" value="TWU11955.1"/>
    <property type="molecule type" value="Genomic_DNA"/>
</dbReference>
<evidence type="ECO:0000256" key="5">
    <source>
        <dbReference type="SAM" id="MobiDB-lite"/>
    </source>
</evidence>
<dbReference type="AlphaFoldDB" id="A0A5C6BIT5"/>
<keyword evidence="2" id="KW-0132">Cell division</keyword>
<comment type="caution">
    <text evidence="6">The sequence shown here is derived from an EMBL/GenBank/DDBJ whole genome shotgun (WGS) entry which is preliminary data.</text>
</comment>
<reference evidence="6 7" key="1">
    <citation type="submission" date="2019-02" db="EMBL/GenBank/DDBJ databases">
        <title>Deep-cultivation of Planctomycetes and their phenomic and genomic characterization uncovers novel biology.</title>
        <authorList>
            <person name="Wiegand S."/>
            <person name="Jogler M."/>
            <person name="Boedeker C."/>
            <person name="Pinto D."/>
            <person name="Vollmers J."/>
            <person name="Rivas-Marin E."/>
            <person name="Kohn T."/>
            <person name="Peeters S.H."/>
            <person name="Heuer A."/>
            <person name="Rast P."/>
            <person name="Oberbeckmann S."/>
            <person name="Bunk B."/>
            <person name="Jeske O."/>
            <person name="Meyerdierks A."/>
            <person name="Storesund J.E."/>
            <person name="Kallscheuer N."/>
            <person name="Luecker S."/>
            <person name="Lage O.M."/>
            <person name="Pohl T."/>
            <person name="Merkel B.J."/>
            <person name="Hornburger P."/>
            <person name="Mueller R.-W."/>
            <person name="Bruemmer F."/>
            <person name="Labrenz M."/>
            <person name="Spormann A.M."/>
            <person name="Op Den Camp H."/>
            <person name="Overmann J."/>
            <person name="Amann R."/>
            <person name="Jetten M.S.M."/>
            <person name="Mascher T."/>
            <person name="Medema M.H."/>
            <person name="Devos D.P."/>
            <person name="Kaster A.-K."/>
            <person name="Ovreas L."/>
            <person name="Rohde M."/>
            <person name="Galperin M.Y."/>
            <person name="Jogler C."/>
        </authorList>
    </citation>
    <scope>NUCLEOTIDE SEQUENCE [LARGE SCALE GENOMIC DNA]</scope>
    <source>
        <strain evidence="6 7">CA54</strain>
    </source>
</reference>
<protein>
    <submittedName>
        <fullName evidence="6">Segregation and condensation protein B</fullName>
    </submittedName>
</protein>
<keyword evidence="3" id="KW-0159">Chromosome partition</keyword>
<evidence type="ECO:0000313" key="6">
    <source>
        <dbReference type="EMBL" id="TWU11955.1"/>
    </source>
</evidence>
<evidence type="ECO:0000256" key="3">
    <source>
        <dbReference type="ARBA" id="ARBA00022829"/>
    </source>
</evidence>
<evidence type="ECO:0000313" key="7">
    <source>
        <dbReference type="Proteomes" id="UP000320735"/>
    </source>
</evidence>
<name>A0A5C6BIT5_9PLAN</name>
<gene>
    <name evidence="6" type="primary">scpB</name>
    <name evidence="6" type="ORF">CA54_07670</name>
</gene>
<dbReference type="SUPFAM" id="SSF46785">
    <property type="entry name" value="Winged helix' DNA-binding domain"/>
    <property type="match status" value="2"/>
</dbReference>
<accession>A0A5C6BIT5</accession>
<dbReference type="Pfam" id="PF04079">
    <property type="entry name" value="SMC_ScpB"/>
    <property type="match status" value="1"/>
</dbReference>
<organism evidence="6 7">
    <name type="scientific">Symmachiella macrocystis</name>
    <dbReference type="NCBI Taxonomy" id="2527985"/>
    <lineage>
        <taxon>Bacteria</taxon>
        <taxon>Pseudomonadati</taxon>
        <taxon>Planctomycetota</taxon>
        <taxon>Planctomycetia</taxon>
        <taxon>Planctomycetales</taxon>
        <taxon>Planctomycetaceae</taxon>
        <taxon>Symmachiella</taxon>
    </lineage>
</organism>
<feature type="region of interest" description="Disordered" evidence="5">
    <location>
        <begin position="217"/>
        <end position="254"/>
    </location>
</feature>
<dbReference type="GO" id="GO:0051304">
    <property type="term" value="P:chromosome separation"/>
    <property type="evidence" value="ECO:0007669"/>
    <property type="project" value="InterPro"/>
</dbReference>
<evidence type="ECO:0000256" key="2">
    <source>
        <dbReference type="ARBA" id="ARBA00022618"/>
    </source>
</evidence>
<dbReference type="InterPro" id="IPR036388">
    <property type="entry name" value="WH-like_DNA-bd_sf"/>
</dbReference>
<proteinExistence type="predicted"/>
<dbReference type="RefSeq" id="WP_231962950.1">
    <property type="nucleotide sequence ID" value="NZ_SJPP01000001.1"/>
</dbReference>
<keyword evidence="4" id="KW-0131">Cell cycle</keyword>
<dbReference type="InterPro" id="IPR036390">
    <property type="entry name" value="WH_DNA-bd_sf"/>
</dbReference>
<dbReference type="InterPro" id="IPR005234">
    <property type="entry name" value="ScpB_csome_segregation"/>
</dbReference>
<evidence type="ECO:0000256" key="4">
    <source>
        <dbReference type="ARBA" id="ARBA00023306"/>
    </source>
</evidence>
<dbReference type="Proteomes" id="UP000320735">
    <property type="component" value="Unassembled WGS sequence"/>
</dbReference>
<sequence length="254" mass="28384">MRNSNPTFLKPGRLQATAAGGFGWNFRIRREAESLEPLTPGHFLRDDKMARLEAALFVSQDALPARRLAHVATLADATEVRTLIKRINEFYDASETAFRVERVAAGYQLLTRPEFALWLGKLHHRQAELKLSPSAMETLAIVAYRQPVTRANIEAVRGVQSTEMLKQLMERNLVRIAGNEETLGRPFLYGTTRLFLELFGLQNLESLPMADRLRVTKPAAADVSEEPEAEPEIAGSIQPVDSDDSSESDVQRIA</sequence>
<dbReference type="NCBIfam" id="TIGR00281">
    <property type="entry name" value="SMC-Scp complex subunit ScpB"/>
    <property type="match status" value="1"/>
</dbReference>